<dbReference type="PANTHER" id="PTHR11239:SF1">
    <property type="entry name" value="DNA-DIRECTED RNA POLYMERASE II SUBUNIT RPB9"/>
    <property type="match status" value="1"/>
</dbReference>
<feature type="binding site" evidence="8">
    <location>
        <position position="27"/>
    </location>
    <ligand>
        <name>Zn(2+)</name>
        <dbReference type="ChEBI" id="CHEBI:29105"/>
        <label>1</label>
    </ligand>
</feature>
<dbReference type="PANTHER" id="PTHR11239">
    <property type="entry name" value="DNA-DIRECTED RNA POLYMERASE"/>
    <property type="match status" value="1"/>
</dbReference>
<feature type="binding site" evidence="8">
    <location>
        <position position="92"/>
    </location>
    <ligand>
        <name>Zn(2+)</name>
        <dbReference type="ChEBI" id="CHEBI:29105"/>
        <label>2</label>
    </ligand>
</feature>
<gene>
    <name evidence="12" type="ORF">PV04_09976</name>
</gene>
<dbReference type="InterPro" id="IPR034012">
    <property type="entry name" value="Zn_ribbon_RPB9_C"/>
</dbReference>
<dbReference type="AlphaFoldDB" id="A0A0D2FST1"/>
<keyword evidence="4 9" id="KW-0863">Zinc-finger</keyword>
<dbReference type="GO" id="GO:0005665">
    <property type="term" value="C:RNA polymerase II, core complex"/>
    <property type="evidence" value="ECO:0007669"/>
    <property type="project" value="TreeGrafter"/>
</dbReference>
<dbReference type="GO" id="GO:0001193">
    <property type="term" value="P:maintenance of transcriptional fidelity during transcription elongation by RNA polymerase II"/>
    <property type="evidence" value="ECO:0007669"/>
    <property type="project" value="TreeGrafter"/>
</dbReference>
<dbReference type="EMBL" id="KN846962">
    <property type="protein sequence ID" value="KIW63099.1"/>
    <property type="molecule type" value="Genomic_DNA"/>
</dbReference>
<dbReference type="STRING" id="5601.A0A0D2FST1"/>
<feature type="binding site" evidence="8">
    <location>
        <position position="24"/>
    </location>
    <ligand>
        <name>Zn(2+)</name>
        <dbReference type="ChEBI" id="CHEBI:29105"/>
        <label>1</label>
    </ligand>
</feature>
<evidence type="ECO:0000256" key="6">
    <source>
        <dbReference type="ARBA" id="ARBA00023242"/>
    </source>
</evidence>
<evidence type="ECO:0000259" key="11">
    <source>
        <dbReference type="PROSITE" id="PS51133"/>
    </source>
</evidence>
<evidence type="ECO:0000256" key="10">
    <source>
        <dbReference type="RuleBase" id="RU003474"/>
    </source>
</evidence>
<feature type="binding site" evidence="8">
    <location>
        <position position="95"/>
    </location>
    <ligand>
        <name>Zn(2+)</name>
        <dbReference type="ChEBI" id="CHEBI:29105"/>
        <label>2</label>
    </ligand>
</feature>
<evidence type="ECO:0000256" key="7">
    <source>
        <dbReference type="PIRNR" id="PIRNR005586"/>
    </source>
</evidence>
<evidence type="ECO:0000256" key="4">
    <source>
        <dbReference type="ARBA" id="ARBA00022771"/>
    </source>
</evidence>
<feature type="zinc finger region" description="C4-type" evidence="9">
    <location>
        <begin position="24"/>
        <end position="49"/>
    </location>
</feature>
<reference evidence="12 13" key="1">
    <citation type="submission" date="2015-01" db="EMBL/GenBank/DDBJ databases">
        <title>The Genome Sequence of Capronia semiimmersa CBS27337.</title>
        <authorList>
            <consortium name="The Broad Institute Genomics Platform"/>
            <person name="Cuomo C."/>
            <person name="de Hoog S."/>
            <person name="Gorbushina A."/>
            <person name="Stielow B."/>
            <person name="Teixiera M."/>
            <person name="Abouelleil A."/>
            <person name="Chapman S.B."/>
            <person name="Priest M."/>
            <person name="Young S.K."/>
            <person name="Wortman J."/>
            <person name="Nusbaum C."/>
            <person name="Birren B."/>
        </authorList>
    </citation>
    <scope>NUCLEOTIDE SEQUENCE [LARGE SCALE GENOMIC DNA]</scope>
    <source>
        <strain evidence="12 13">CBS 27337</strain>
    </source>
</reference>
<dbReference type="InterPro" id="IPR001529">
    <property type="entry name" value="Zn_ribbon_RPB9"/>
</dbReference>
<dbReference type="InterPro" id="IPR001222">
    <property type="entry name" value="Znf_TFIIS"/>
</dbReference>
<evidence type="ECO:0000256" key="1">
    <source>
        <dbReference type="ARBA" id="ARBA00004604"/>
    </source>
</evidence>
<feature type="binding site" evidence="8">
    <location>
        <position position="49"/>
    </location>
    <ligand>
        <name>Zn(2+)</name>
        <dbReference type="ChEBI" id="CHEBI:29105"/>
        <label>1</label>
    </ligand>
</feature>
<dbReference type="SUPFAM" id="SSF57783">
    <property type="entry name" value="Zinc beta-ribbon"/>
    <property type="match status" value="2"/>
</dbReference>
<evidence type="ECO:0000256" key="9">
    <source>
        <dbReference type="PIRSR" id="PIRSR005586-2"/>
    </source>
</evidence>
<dbReference type="GO" id="GO:0008270">
    <property type="term" value="F:zinc ion binding"/>
    <property type="evidence" value="ECO:0007669"/>
    <property type="project" value="UniProtKB-KW"/>
</dbReference>
<evidence type="ECO:0000256" key="8">
    <source>
        <dbReference type="PIRSR" id="PIRSR005586-1"/>
    </source>
</evidence>
<dbReference type="Pfam" id="PF02150">
    <property type="entry name" value="Zn_ribbon_RPB9"/>
    <property type="match status" value="1"/>
</dbReference>
<keyword evidence="3 8" id="KW-0479">Metal-binding</keyword>
<evidence type="ECO:0000256" key="3">
    <source>
        <dbReference type="ARBA" id="ARBA00022723"/>
    </source>
</evidence>
<dbReference type="SMART" id="SM00661">
    <property type="entry name" value="RPOL9"/>
    <property type="match status" value="1"/>
</dbReference>
<evidence type="ECO:0000313" key="12">
    <source>
        <dbReference type="EMBL" id="KIW63099.1"/>
    </source>
</evidence>
<keyword evidence="5 8" id="KW-0862">Zinc</keyword>
<sequence>MSAAASPAQSESESKRGEVSYRFCQECSNLLYPKEDRATATLLYVCKACHATSQHDSACTYRQHLGANVQETAGTTADVAYDPTLPRKTKKCPKCGEMESVYFQSQQRAADTGMKLYYVCVHCNHVYTAV</sequence>
<feature type="binding site" evidence="8">
    <location>
        <position position="123"/>
    </location>
    <ligand>
        <name>Zn(2+)</name>
        <dbReference type="ChEBI" id="CHEBI:29105"/>
        <label>2</label>
    </ligand>
</feature>
<feature type="binding site" evidence="8">
    <location>
        <position position="120"/>
    </location>
    <ligand>
        <name>Zn(2+)</name>
        <dbReference type="ChEBI" id="CHEBI:29105"/>
        <label>2</label>
    </ligand>
</feature>
<protein>
    <recommendedName>
        <fullName evidence="7">DNA-directed RNA polymerase subunit</fullName>
    </recommendedName>
</protein>
<dbReference type="InterPro" id="IPR012164">
    <property type="entry name" value="Rpa12/Rpb9/Rpc10/TFS"/>
</dbReference>
<keyword evidence="6 7" id="KW-0539">Nucleus</keyword>
<organism evidence="12 13">
    <name type="scientific">Phialophora macrospora</name>
    <dbReference type="NCBI Taxonomy" id="1851006"/>
    <lineage>
        <taxon>Eukaryota</taxon>
        <taxon>Fungi</taxon>
        <taxon>Dikarya</taxon>
        <taxon>Ascomycota</taxon>
        <taxon>Pezizomycotina</taxon>
        <taxon>Eurotiomycetes</taxon>
        <taxon>Chaetothyriomycetidae</taxon>
        <taxon>Chaetothyriales</taxon>
        <taxon>Herpotrichiellaceae</taxon>
        <taxon>Phialophora</taxon>
    </lineage>
</organism>
<accession>A0A0D2FST1</accession>
<dbReference type="GO" id="GO:0005730">
    <property type="term" value="C:nucleolus"/>
    <property type="evidence" value="ECO:0007669"/>
    <property type="project" value="UniProtKB-SubCell"/>
</dbReference>
<dbReference type="Gene3D" id="2.20.25.10">
    <property type="match status" value="2"/>
</dbReference>
<dbReference type="GO" id="GO:0003676">
    <property type="term" value="F:nucleic acid binding"/>
    <property type="evidence" value="ECO:0007669"/>
    <property type="project" value="InterPro"/>
</dbReference>
<keyword evidence="13" id="KW-1185">Reference proteome</keyword>
<dbReference type="GO" id="GO:0003899">
    <property type="term" value="F:DNA-directed RNA polymerase activity"/>
    <property type="evidence" value="ECO:0007669"/>
    <property type="project" value="InterPro"/>
</dbReference>
<evidence type="ECO:0000256" key="5">
    <source>
        <dbReference type="ARBA" id="ARBA00022833"/>
    </source>
</evidence>
<feature type="domain" description="TFIIS-type" evidence="11">
    <location>
        <begin position="88"/>
        <end position="128"/>
    </location>
</feature>
<comment type="function">
    <text evidence="7">DNA-dependent RNA polymerase catalyzes the transcription of DNA into RNA using the four ribonucleoside triphosphates as substrates.</text>
</comment>
<dbReference type="SMART" id="SM00440">
    <property type="entry name" value="ZnF_C2C2"/>
    <property type="match status" value="1"/>
</dbReference>
<evidence type="ECO:0000313" key="13">
    <source>
        <dbReference type="Proteomes" id="UP000054266"/>
    </source>
</evidence>
<comment type="subcellular location">
    <subcellularLocation>
        <location evidence="1">Nucleus</location>
        <location evidence="1">Nucleolus</location>
    </subcellularLocation>
</comment>
<dbReference type="HOGENOM" id="CLU_093932_0_1_1"/>
<keyword evidence="7 10" id="KW-0804">Transcription</keyword>
<dbReference type="PROSITE" id="PS51133">
    <property type="entry name" value="ZF_TFIIS_2"/>
    <property type="match status" value="1"/>
</dbReference>
<dbReference type="GO" id="GO:0006283">
    <property type="term" value="P:transcription-coupled nucleotide-excision repair"/>
    <property type="evidence" value="ECO:0007669"/>
    <property type="project" value="TreeGrafter"/>
</dbReference>
<dbReference type="PIRSF" id="PIRSF005586">
    <property type="entry name" value="RNApol_RpoM"/>
    <property type="match status" value="1"/>
</dbReference>
<dbReference type="Proteomes" id="UP000054266">
    <property type="component" value="Unassembled WGS sequence"/>
</dbReference>
<comment type="similarity">
    <text evidence="7 10">Belongs to the archaeal rpoM/eukaryotic RPA12/RPB9/RPC11 RNA polymerase family.</text>
</comment>
<dbReference type="GO" id="GO:0006367">
    <property type="term" value="P:transcription initiation at RNA polymerase II promoter"/>
    <property type="evidence" value="ECO:0007669"/>
    <property type="project" value="TreeGrafter"/>
</dbReference>
<dbReference type="Pfam" id="PF01096">
    <property type="entry name" value="Zn_ribbon_TFIIS"/>
    <property type="match status" value="1"/>
</dbReference>
<name>A0A0D2FST1_9EURO</name>
<dbReference type="CDD" id="cd10508">
    <property type="entry name" value="Zn-ribbon_RPB9"/>
    <property type="match status" value="1"/>
</dbReference>
<feature type="binding site" evidence="8">
    <location>
        <position position="46"/>
    </location>
    <ligand>
        <name>Zn(2+)</name>
        <dbReference type="ChEBI" id="CHEBI:29105"/>
        <label>1</label>
    </ligand>
</feature>
<dbReference type="FunFam" id="2.20.25.10:FF:000016">
    <property type="entry name" value="DNA-directed RNA polymerase II subunit RPB9"/>
    <property type="match status" value="1"/>
</dbReference>
<keyword evidence="7 10" id="KW-0240">DNA-directed RNA polymerase</keyword>
<comment type="subunit">
    <text evidence="2">Component of the RNA polymerase II (Pol II) complex consisting of 12 subunits.</text>
</comment>
<proteinExistence type="inferred from homology"/>
<evidence type="ECO:0000256" key="2">
    <source>
        <dbReference type="ARBA" id="ARBA00011730"/>
    </source>
</evidence>